<reference evidence="2 3" key="1">
    <citation type="submission" date="2014-06" db="EMBL/GenBank/DDBJ databases">
        <authorList>
            <consortium name="DOE Joint Genome Institute"/>
            <person name="Kuo A."/>
            <person name="Kohler A."/>
            <person name="Nagy L.G."/>
            <person name="Floudas D."/>
            <person name="Copeland A."/>
            <person name="Barry K.W."/>
            <person name="Cichocki N."/>
            <person name="Veneault-Fourrey C."/>
            <person name="LaButti K."/>
            <person name="Lindquist E.A."/>
            <person name="Lipzen A."/>
            <person name="Lundell T."/>
            <person name="Morin E."/>
            <person name="Murat C."/>
            <person name="Sun H."/>
            <person name="Tunlid A."/>
            <person name="Henrissat B."/>
            <person name="Grigoriev I.V."/>
            <person name="Hibbett D.S."/>
            <person name="Martin F."/>
            <person name="Nordberg H.P."/>
            <person name="Cantor M.N."/>
            <person name="Hua S.X."/>
        </authorList>
    </citation>
    <scope>NUCLEOTIDE SEQUENCE [LARGE SCALE GENOMIC DNA]</scope>
    <source>
        <strain evidence="2 3">ATCC 200175</strain>
    </source>
</reference>
<dbReference type="AlphaFoldDB" id="A0A0C9U709"/>
<evidence type="ECO:0000256" key="1">
    <source>
        <dbReference type="SAM" id="MobiDB-lite"/>
    </source>
</evidence>
<protein>
    <submittedName>
        <fullName evidence="2">Uncharacterized protein</fullName>
    </submittedName>
</protein>
<keyword evidence="3" id="KW-1185">Reference proteome</keyword>
<organism evidence="2 3">
    <name type="scientific">Paxillus involutus ATCC 200175</name>
    <dbReference type="NCBI Taxonomy" id="664439"/>
    <lineage>
        <taxon>Eukaryota</taxon>
        <taxon>Fungi</taxon>
        <taxon>Dikarya</taxon>
        <taxon>Basidiomycota</taxon>
        <taxon>Agaricomycotina</taxon>
        <taxon>Agaricomycetes</taxon>
        <taxon>Agaricomycetidae</taxon>
        <taxon>Boletales</taxon>
        <taxon>Paxilineae</taxon>
        <taxon>Paxillaceae</taxon>
        <taxon>Paxillus</taxon>
    </lineage>
</organism>
<dbReference type="HOGENOM" id="CLU_1778063_0_0_1"/>
<name>A0A0C9U709_PAXIN</name>
<evidence type="ECO:0000313" key="3">
    <source>
        <dbReference type="Proteomes" id="UP000053647"/>
    </source>
</evidence>
<feature type="compositionally biased region" description="Basic and acidic residues" evidence="1">
    <location>
        <begin position="49"/>
        <end position="65"/>
    </location>
</feature>
<evidence type="ECO:0000313" key="2">
    <source>
        <dbReference type="EMBL" id="KIJ14956.1"/>
    </source>
</evidence>
<feature type="region of interest" description="Disordered" evidence="1">
    <location>
        <begin position="30"/>
        <end position="65"/>
    </location>
</feature>
<dbReference type="EMBL" id="KN819339">
    <property type="protein sequence ID" value="KIJ14956.1"/>
    <property type="molecule type" value="Genomic_DNA"/>
</dbReference>
<gene>
    <name evidence="2" type="ORF">PAXINDRAFT_99756</name>
</gene>
<dbReference type="Proteomes" id="UP000053647">
    <property type="component" value="Unassembled WGS sequence"/>
</dbReference>
<reference evidence="3" key="2">
    <citation type="submission" date="2015-01" db="EMBL/GenBank/DDBJ databases">
        <title>Evolutionary Origins and Diversification of the Mycorrhizal Mutualists.</title>
        <authorList>
            <consortium name="DOE Joint Genome Institute"/>
            <consortium name="Mycorrhizal Genomics Consortium"/>
            <person name="Kohler A."/>
            <person name="Kuo A."/>
            <person name="Nagy L.G."/>
            <person name="Floudas D."/>
            <person name="Copeland A."/>
            <person name="Barry K.W."/>
            <person name="Cichocki N."/>
            <person name="Veneault-Fourrey C."/>
            <person name="LaButti K."/>
            <person name="Lindquist E.A."/>
            <person name="Lipzen A."/>
            <person name="Lundell T."/>
            <person name="Morin E."/>
            <person name="Murat C."/>
            <person name="Riley R."/>
            <person name="Ohm R."/>
            <person name="Sun H."/>
            <person name="Tunlid A."/>
            <person name="Henrissat B."/>
            <person name="Grigoriev I.V."/>
            <person name="Hibbett D.S."/>
            <person name="Martin F."/>
        </authorList>
    </citation>
    <scope>NUCLEOTIDE SEQUENCE [LARGE SCALE GENOMIC DNA]</scope>
    <source>
        <strain evidence="3">ATCC 200175</strain>
    </source>
</reference>
<accession>A0A0C9U709</accession>
<feature type="compositionally biased region" description="Acidic residues" evidence="1">
    <location>
        <begin position="35"/>
        <end position="45"/>
    </location>
</feature>
<sequence length="146" mass="16109">MYADPQFTVVLLQFQLRTSRAQACNKSLRHVGEGAFDDSDSDSDSLEGAARDRVGDSHASEVDHAEVVSVPVRPINVQHQKFELGKSGAYTSKSVVEARGPTAHDRGRRRRTQRRDEDDEASPSPVSTDEERAESQTQMPDIGLSE</sequence>
<feature type="region of interest" description="Disordered" evidence="1">
    <location>
        <begin position="83"/>
        <end position="146"/>
    </location>
</feature>
<proteinExistence type="predicted"/>